<organism evidence="13 14">
    <name type="scientific">Lottia gigantea</name>
    <name type="common">Giant owl limpet</name>
    <dbReference type="NCBI Taxonomy" id="225164"/>
    <lineage>
        <taxon>Eukaryota</taxon>
        <taxon>Metazoa</taxon>
        <taxon>Spiralia</taxon>
        <taxon>Lophotrochozoa</taxon>
        <taxon>Mollusca</taxon>
        <taxon>Gastropoda</taxon>
        <taxon>Patellogastropoda</taxon>
        <taxon>Lottioidea</taxon>
        <taxon>Lottiidae</taxon>
        <taxon>Lottia</taxon>
    </lineage>
</organism>
<keyword evidence="7 10" id="KW-0503">Monooxygenase</keyword>
<dbReference type="PROSITE" id="PS00086">
    <property type="entry name" value="CYTOCHROME_P450"/>
    <property type="match status" value="1"/>
</dbReference>
<dbReference type="InterPro" id="IPR017972">
    <property type="entry name" value="Cyt_P450_CS"/>
</dbReference>
<keyword evidence="14" id="KW-1185">Reference proteome</keyword>
<evidence type="ECO:0000256" key="4">
    <source>
        <dbReference type="ARBA" id="ARBA00022723"/>
    </source>
</evidence>
<reference evidence="13 14" key="1">
    <citation type="journal article" date="2013" name="Nature">
        <title>Insights into bilaterian evolution from three spiralian genomes.</title>
        <authorList>
            <person name="Simakov O."/>
            <person name="Marletaz F."/>
            <person name="Cho S.J."/>
            <person name="Edsinger-Gonzales E."/>
            <person name="Havlak P."/>
            <person name="Hellsten U."/>
            <person name="Kuo D.H."/>
            <person name="Larsson T."/>
            <person name="Lv J."/>
            <person name="Arendt D."/>
            <person name="Savage R."/>
            <person name="Osoegawa K."/>
            <person name="de Jong P."/>
            <person name="Grimwood J."/>
            <person name="Chapman J.A."/>
            <person name="Shapiro H."/>
            <person name="Aerts A."/>
            <person name="Otillar R.P."/>
            <person name="Terry A.Y."/>
            <person name="Boore J.L."/>
            <person name="Grigoriev I.V."/>
            <person name="Lindberg D.R."/>
            <person name="Seaver E.C."/>
            <person name="Weisblat D.A."/>
            <person name="Putnam N.H."/>
            <person name="Rokhsar D.S."/>
        </authorList>
    </citation>
    <scope>NUCLEOTIDE SEQUENCE [LARGE SCALE GENOMIC DNA]</scope>
</reference>
<accession>V3YVF7</accession>
<dbReference type="RefSeq" id="XP_009067391.1">
    <property type="nucleotide sequence ID" value="XM_009069143.1"/>
</dbReference>
<name>V3YVF7_LOTGI</name>
<evidence type="ECO:0000256" key="10">
    <source>
        <dbReference type="RuleBase" id="RU000461"/>
    </source>
</evidence>
<proteinExistence type="inferred from homology"/>
<evidence type="ECO:0008006" key="15">
    <source>
        <dbReference type="Google" id="ProtNLM"/>
    </source>
</evidence>
<dbReference type="OMA" id="KNRRVWQ"/>
<feature type="binding site" description="axial binding residue" evidence="9">
    <location>
        <position position="445"/>
    </location>
    <ligand>
        <name>heme</name>
        <dbReference type="ChEBI" id="CHEBI:30413"/>
    </ligand>
    <ligandPart>
        <name>Fe</name>
        <dbReference type="ChEBI" id="CHEBI:18248"/>
    </ligandPart>
</feature>
<gene>
    <name evidence="13" type="ORF">LOTGIDRAFT_170488</name>
</gene>
<dbReference type="InterPro" id="IPR036396">
    <property type="entry name" value="Cyt_P450_sf"/>
</dbReference>
<dbReference type="GeneID" id="20241422"/>
<dbReference type="AlphaFoldDB" id="V3YVF7"/>
<evidence type="ECO:0000256" key="6">
    <source>
        <dbReference type="ARBA" id="ARBA00023004"/>
    </source>
</evidence>
<keyword evidence="12" id="KW-0732">Signal</keyword>
<dbReference type="Gene3D" id="1.10.630.10">
    <property type="entry name" value="Cytochrome P450"/>
    <property type="match status" value="1"/>
</dbReference>
<dbReference type="InterPro" id="IPR002401">
    <property type="entry name" value="Cyt_P450_E_grp-I"/>
</dbReference>
<evidence type="ECO:0000256" key="1">
    <source>
        <dbReference type="ARBA" id="ARBA00001971"/>
    </source>
</evidence>
<evidence type="ECO:0000313" key="14">
    <source>
        <dbReference type="Proteomes" id="UP000030746"/>
    </source>
</evidence>
<evidence type="ECO:0000256" key="11">
    <source>
        <dbReference type="SAM" id="Coils"/>
    </source>
</evidence>
<keyword evidence="4 9" id="KW-0479">Metal-binding</keyword>
<dbReference type="SUPFAM" id="SSF48264">
    <property type="entry name" value="Cytochrome P450"/>
    <property type="match status" value="1"/>
</dbReference>
<dbReference type="FunFam" id="1.10.630.10:FF:000182">
    <property type="entry name" value="Cytochrome P450 3A4"/>
    <property type="match status" value="1"/>
</dbReference>
<dbReference type="GO" id="GO:0008395">
    <property type="term" value="F:steroid hydroxylase activity"/>
    <property type="evidence" value="ECO:0007669"/>
    <property type="project" value="TreeGrafter"/>
</dbReference>
<dbReference type="GO" id="GO:0005506">
    <property type="term" value="F:iron ion binding"/>
    <property type="evidence" value="ECO:0007669"/>
    <property type="project" value="InterPro"/>
</dbReference>
<protein>
    <recommendedName>
        <fullName evidence="15">Cytochrome P450</fullName>
    </recommendedName>
</protein>
<dbReference type="GO" id="GO:0020037">
    <property type="term" value="F:heme binding"/>
    <property type="evidence" value="ECO:0007669"/>
    <property type="project" value="InterPro"/>
</dbReference>
<dbReference type="Pfam" id="PF00067">
    <property type="entry name" value="p450"/>
    <property type="match status" value="1"/>
</dbReference>
<evidence type="ECO:0000256" key="8">
    <source>
        <dbReference type="ARBA" id="ARBA00043906"/>
    </source>
</evidence>
<dbReference type="STRING" id="225164.V3YVF7"/>
<feature type="signal peptide" evidence="12">
    <location>
        <begin position="1"/>
        <end position="20"/>
    </location>
</feature>
<dbReference type="GO" id="GO:0016705">
    <property type="term" value="F:oxidoreductase activity, acting on paired donors, with incorporation or reduction of molecular oxygen"/>
    <property type="evidence" value="ECO:0007669"/>
    <property type="project" value="InterPro"/>
</dbReference>
<dbReference type="EMBL" id="KB204089">
    <property type="protein sequence ID" value="ESO81948.1"/>
    <property type="molecule type" value="Genomic_DNA"/>
</dbReference>
<dbReference type="PRINTS" id="PR00385">
    <property type="entry name" value="P450"/>
</dbReference>
<comment type="cofactor">
    <cofactor evidence="1 9">
        <name>heme</name>
        <dbReference type="ChEBI" id="CHEBI:30413"/>
    </cofactor>
</comment>
<dbReference type="Proteomes" id="UP000030746">
    <property type="component" value="Unassembled WGS sequence"/>
</dbReference>
<dbReference type="KEGG" id="lgi:LOTGIDRAFT_170488"/>
<keyword evidence="11" id="KW-0175">Coiled coil</keyword>
<dbReference type="HOGENOM" id="CLU_001570_5_2_1"/>
<keyword evidence="6 9" id="KW-0408">Iron</keyword>
<feature type="chain" id="PRO_5004715849" description="Cytochrome P450" evidence="12">
    <location>
        <begin position="21"/>
        <end position="503"/>
    </location>
</feature>
<evidence type="ECO:0000256" key="2">
    <source>
        <dbReference type="ARBA" id="ARBA00010617"/>
    </source>
</evidence>
<dbReference type="OrthoDB" id="1470350at2759"/>
<dbReference type="InterPro" id="IPR050705">
    <property type="entry name" value="Cytochrome_P450_3A"/>
</dbReference>
<dbReference type="PRINTS" id="PR00463">
    <property type="entry name" value="EP450I"/>
</dbReference>
<comment type="function">
    <text evidence="8">Cytochromes P450 are a group of heme-thiolate monooxygenases. They oxidize a variety of structurally unrelated compounds, including steroids, fatty acids, and xenobiotics.</text>
</comment>
<evidence type="ECO:0000256" key="9">
    <source>
        <dbReference type="PIRSR" id="PIRSR602401-1"/>
    </source>
</evidence>
<comment type="similarity">
    <text evidence="2 10">Belongs to the cytochrome P450 family.</text>
</comment>
<evidence type="ECO:0000256" key="12">
    <source>
        <dbReference type="SAM" id="SignalP"/>
    </source>
</evidence>
<sequence length="503" mass="57650">MLFLIVLSIAAVILYRKLKSKYRLLDELNINHPKPVPLFGNVGEFKDKCPLDVFKAWRNVYGKVFGFYEGLRPSIVVCDPVLIQQILVKQFDKFQSRPLCTPFQNRYEELGILNTHGELWKQQRHVVATCFNTTSMNQMIQKMIFKSNNLVEKLGKESTASPDGFEIAELLDRHMLDIFAYSAFDYDSDSLNNTEEIMYKYMVEFSKVANTENPVPGIARLFPALTPLCQYLAGGKFRDAHETQLKQLTQLVEKERTELLNDESNEKPNIIRKLLRTTASCKDENNNTCKRYLSNEEVLAQLTSMVTGGLDAAAAVTSFLVYCLAMYPDIQHKVQDEMKEVFQNDDEITLDKLSSLPYLDMVLNETQRFYPVTPGVARYCTEDVTIDGIQFKQGMPIKIMTCVMNQDKEIFPEPDKFIPERFSKQESEKRHPMSWLPFGAGPKMCVGVKLGLLKCKLTVVQILRNYHIETSSETEIPIKTKLHPILAPKNGVHIKLVPRISKY</sequence>
<evidence type="ECO:0000256" key="5">
    <source>
        <dbReference type="ARBA" id="ARBA00023002"/>
    </source>
</evidence>
<dbReference type="CTD" id="20241422"/>
<evidence type="ECO:0000256" key="3">
    <source>
        <dbReference type="ARBA" id="ARBA00022617"/>
    </source>
</evidence>
<evidence type="ECO:0000313" key="13">
    <source>
        <dbReference type="EMBL" id="ESO81948.1"/>
    </source>
</evidence>
<keyword evidence="5 10" id="KW-0560">Oxidoreductase</keyword>
<dbReference type="PANTHER" id="PTHR24302">
    <property type="entry name" value="CYTOCHROME P450 FAMILY 3"/>
    <property type="match status" value="1"/>
</dbReference>
<dbReference type="PANTHER" id="PTHR24302:SF15">
    <property type="entry name" value="FATTY-ACID PEROXYGENASE"/>
    <property type="match status" value="1"/>
</dbReference>
<evidence type="ECO:0000256" key="7">
    <source>
        <dbReference type="ARBA" id="ARBA00023033"/>
    </source>
</evidence>
<keyword evidence="3 9" id="KW-0349">Heme</keyword>
<dbReference type="InterPro" id="IPR001128">
    <property type="entry name" value="Cyt_P450"/>
</dbReference>
<feature type="coiled-coil region" evidence="11">
    <location>
        <begin position="238"/>
        <end position="265"/>
    </location>
</feature>